<dbReference type="EnsemblPlants" id="Solyc08g015638.1.1">
    <property type="protein sequence ID" value="Solyc08g015638.1.1.1"/>
    <property type="gene ID" value="Solyc08g015638.1"/>
</dbReference>
<reference evidence="1" key="1">
    <citation type="journal article" date="2012" name="Nature">
        <title>The tomato genome sequence provides insights into fleshy fruit evolution.</title>
        <authorList>
            <consortium name="Tomato Genome Consortium"/>
        </authorList>
    </citation>
    <scope>NUCLEOTIDE SEQUENCE [LARGE SCALE GENOMIC DNA]</scope>
    <source>
        <strain evidence="1">cv. Heinz 1706</strain>
    </source>
</reference>
<protein>
    <submittedName>
        <fullName evidence="1">Uncharacterized protein</fullName>
    </submittedName>
</protein>
<dbReference type="Proteomes" id="UP000004994">
    <property type="component" value="Chromosome 8"/>
</dbReference>
<accession>A0A3Q7HLS7</accession>
<keyword evidence="2" id="KW-1185">Reference proteome</keyword>
<proteinExistence type="predicted"/>
<evidence type="ECO:0000313" key="2">
    <source>
        <dbReference type="Proteomes" id="UP000004994"/>
    </source>
</evidence>
<evidence type="ECO:0000313" key="1">
    <source>
        <dbReference type="EnsemblPlants" id="Solyc08g015638.1.1.1"/>
    </source>
</evidence>
<reference evidence="1" key="2">
    <citation type="submission" date="2019-01" db="UniProtKB">
        <authorList>
            <consortium name="EnsemblPlants"/>
        </authorList>
    </citation>
    <scope>IDENTIFICATION</scope>
    <source>
        <strain evidence="1">cv. Heinz 1706</strain>
    </source>
</reference>
<name>A0A3Q7HLS7_SOLLC</name>
<sequence length="7" mass="798">CGKHPRT</sequence>
<dbReference type="InParanoid" id="A0A3Q7HLS7"/>
<organism evidence="1">
    <name type="scientific">Solanum lycopersicum</name>
    <name type="common">Tomato</name>
    <name type="synonym">Lycopersicon esculentum</name>
    <dbReference type="NCBI Taxonomy" id="4081"/>
    <lineage>
        <taxon>Eukaryota</taxon>
        <taxon>Viridiplantae</taxon>
        <taxon>Streptophyta</taxon>
        <taxon>Embryophyta</taxon>
        <taxon>Tracheophyta</taxon>
        <taxon>Spermatophyta</taxon>
        <taxon>Magnoliopsida</taxon>
        <taxon>eudicotyledons</taxon>
        <taxon>Gunneridae</taxon>
        <taxon>Pentapetalae</taxon>
        <taxon>asterids</taxon>
        <taxon>lamiids</taxon>
        <taxon>Solanales</taxon>
        <taxon>Solanaceae</taxon>
        <taxon>Solanoideae</taxon>
        <taxon>Solaneae</taxon>
        <taxon>Solanum</taxon>
        <taxon>Solanum subgen. Lycopersicon</taxon>
    </lineage>
</organism>
<dbReference type="Gramene" id="Solyc08g015638.1.1">
    <property type="protein sequence ID" value="Solyc08g015638.1.1.1"/>
    <property type="gene ID" value="Solyc08g015638.1"/>
</dbReference>